<sequence>MWKIPADVEFALRHKSLTGRKVLGNIAGKHSHTGQSILRTCSDHSRSRSQPLMIVNLRVLASTQRHHAETQQLQAERQRRQITICTARDETSVELANLGLEILRPQKQKNSSKLS</sequence>
<reference evidence="1" key="1">
    <citation type="submission" date="2022-11" db="EMBL/GenBank/DDBJ databases">
        <title>Genome Sequence of Boeremia exigua.</title>
        <authorList>
            <person name="Buettner E."/>
        </authorList>
    </citation>
    <scope>NUCLEOTIDE SEQUENCE</scope>
    <source>
        <strain evidence="1">CU02</strain>
    </source>
</reference>
<dbReference type="EMBL" id="JAPHNI010001374">
    <property type="protein sequence ID" value="KAJ8105776.1"/>
    <property type="molecule type" value="Genomic_DNA"/>
</dbReference>
<dbReference type="Proteomes" id="UP001153331">
    <property type="component" value="Unassembled WGS sequence"/>
</dbReference>
<comment type="caution">
    <text evidence="1">The sequence shown here is derived from an EMBL/GenBank/DDBJ whole genome shotgun (WGS) entry which is preliminary data.</text>
</comment>
<evidence type="ECO:0000313" key="1">
    <source>
        <dbReference type="EMBL" id="KAJ8105776.1"/>
    </source>
</evidence>
<accession>A0ACC2HS45</accession>
<evidence type="ECO:0000313" key="2">
    <source>
        <dbReference type="Proteomes" id="UP001153331"/>
    </source>
</evidence>
<name>A0ACC2HS45_9PLEO</name>
<protein>
    <submittedName>
        <fullName evidence="1">Uncharacterized protein</fullName>
    </submittedName>
</protein>
<proteinExistence type="predicted"/>
<keyword evidence="2" id="KW-1185">Reference proteome</keyword>
<organism evidence="1 2">
    <name type="scientific">Boeremia exigua</name>
    <dbReference type="NCBI Taxonomy" id="749465"/>
    <lineage>
        <taxon>Eukaryota</taxon>
        <taxon>Fungi</taxon>
        <taxon>Dikarya</taxon>
        <taxon>Ascomycota</taxon>
        <taxon>Pezizomycotina</taxon>
        <taxon>Dothideomycetes</taxon>
        <taxon>Pleosporomycetidae</taxon>
        <taxon>Pleosporales</taxon>
        <taxon>Pleosporineae</taxon>
        <taxon>Didymellaceae</taxon>
        <taxon>Boeremia</taxon>
    </lineage>
</organism>
<gene>
    <name evidence="1" type="ORF">OPT61_g9976</name>
</gene>